<dbReference type="OrthoDB" id="7454841at2759"/>
<evidence type="ECO:0000256" key="1">
    <source>
        <dbReference type="SAM" id="MobiDB-lite"/>
    </source>
</evidence>
<dbReference type="EMBL" id="OV651823">
    <property type="protein sequence ID" value="CAH1101294.1"/>
    <property type="molecule type" value="Genomic_DNA"/>
</dbReference>
<gene>
    <name evidence="2" type="ORF">PSYICH_LOCUS2603</name>
</gene>
<evidence type="ECO:0000313" key="2">
    <source>
        <dbReference type="EMBL" id="CAH1101294.1"/>
    </source>
</evidence>
<dbReference type="Proteomes" id="UP001153636">
    <property type="component" value="Chromosome 11"/>
</dbReference>
<dbReference type="AlphaFoldDB" id="A0A9P0CFK6"/>
<feature type="compositionally biased region" description="Basic residues" evidence="1">
    <location>
        <begin position="121"/>
        <end position="136"/>
    </location>
</feature>
<sequence>MGFYLFDPQTVLKKLPKENEEESTRILFSSFLEFLQETRGFNEDRIRHKRGKKFVIKAGAQLGNNNESIRVEDSVPDEDISEALLPTFDMVKGKNQLAITEAGCSGQNQKTLEDPGLTRKPSSKRIKRKPRRFDSF</sequence>
<accession>A0A9P0CFK6</accession>
<proteinExistence type="predicted"/>
<evidence type="ECO:0000313" key="3">
    <source>
        <dbReference type="Proteomes" id="UP001153636"/>
    </source>
</evidence>
<organism evidence="2 3">
    <name type="scientific">Psylliodes chrysocephalus</name>
    <dbReference type="NCBI Taxonomy" id="3402493"/>
    <lineage>
        <taxon>Eukaryota</taxon>
        <taxon>Metazoa</taxon>
        <taxon>Ecdysozoa</taxon>
        <taxon>Arthropoda</taxon>
        <taxon>Hexapoda</taxon>
        <taxon>Insecta</taxon>
        <taxon>Pterygota</taxon>
        <taxon>Neoptera</taxon>
        <taxon>Endopterygota</taxon>
        <taxon>Coleoptera</taxon>
        <taxon>Polyphaga</taxon>
        <taxon>Cucujiformia</taxon>
        <taxon>Chrysomeloidea</taxon>
        <taxon>Chrysomelidae</taxon>
        <taxon>Galerucinae</taxon>
        <taxon>Alticini</taxon>
        <taxon>Psylliodes</taxon>
    </lineage>
</organism>
<feature type="region of interest" description="Disordered" evidence="1">
    <location>
        <begin position="102"/>
        <end position="136"/>
    </location>
</feature>
<name>A0A9P0CFK6_9CUCU</name>
<keyword evidence="3" id="KW-1185">Reference proteome</keyword>
<reference evidence="2" key="1">
    <citation type="submission" date="2022-01" db="EMBL/GenBank/DDBJ databases">
        <authorList>
            <person name="King R."/>
        </authorList>
    </citation>
    <scope>NUCLEOTIDE SEQUENCE</scope>
</reference>
<protein>
    <submittedName>
        <fullName evidence="2">Uncharacterized protein</fullName>
    </submittedName>
</protein>